<protein>
    <submittedName>
        <fullName evidence="5">Calcium-transporting ATPase 8 plasma membrane-type</fullName>
    </submittedName>
</protein>
<dbReference type="InterPro" id="IPR009091">
    <property type="entry name" value="RCC1/BLIP-II"/>
</dbReference>
<feature type="transmembrane region" description="Helical" evidence="4">
    <location>
        <begin position="131"/>
        <end position="155"/>
    </location>
</feature>
<keyword evidence="2" id="KW-0460">Magnesium</keyword>
<dbReference type="PROSITE" id="PS00626">
    <property type="entry name" value="RCC1_2"/>
    <property type="match status" value="1"/>
</dbReference>
<dbReference type="PANTHER" id="PTHR24093">
    <property type="entry name" value="CATION TRANSPORTING ATPASE"/>
    <property type="match status" value="1"/>
</dbReference>
<accession>A0A830DII5</accession>
<dbReference type="PANTHER" id="PTHR24093:SF369">
    <property type="entry name" value="CALCIUM-TRANSPORTING ATPASE"/>
    <property type="match status" value="1"/>
</dbReference>
<dbReference type="Proteomes" id="UP000653305">
    <property type="component" value="Unassembled WGS sequence"/>
</dbReference>
<dbReference type="Gene3D" id="3.30.390.110">
    <property type="match status" value="1"/>
</dbReference>
<sequence length="526" mass="57885">MSSRAAIGYFFSFSKVTDIGQVWGWGYGGEGQLGLGSRIIMVSSPHPIACIDSSFNKDRLMGLSRGTTGSEGQGFRVPGSYVKAISCGGRHSAVITDAGALLTFGLGLYGHVVRWGRSVYANIQKFIQFQLIVNVAALVINVVAAVSAGNVPLYAVQMCNLSFPDGWALFALCFDLYQVIVLLTLNFLGRRILGLEHESSDHAFQVKNTLIFNAFVLYQSYHLYFVAPGRHIPFSGEVHFYCSSSLGIMACLCRYWFYQTGQAELIALEKVLKAAMTPAGTARENMRDSLSKKNRPKPTAIFVVNFDKVRIDPWKKEIDLDSLIIRRSKGQPPPPPPPLTRSQFLPNSITLPFCDTLPQYLTFHLRNSAVSAITAVHMGDASQISVDAVLATLLEHSIIGGTEVIDVLATTRVLICGDDGVAATHALTGEIINLYMESVVDDIFAIKTGLSFSTKTKKQNKPVCLLDKSHMKKEFHRMAKAVSNQVGDNYYRRDLKKASLARLSVLNRSLKVAKSGIKKKNRQPTY</sequence>
<evidence type="ECO:0000256" key="1">
    <source>
        <dbReference type="ARBA" id="ARBA00004127"/>
    </source>
</evidence>
<keyword evidence="4" id="KW-0812">Transmembrane</keyword>
<dbReference type="PROSITE" id="PS50012">
    <property type="entry name" value="RCC1_3"/>
    <property type="match status" value="1"/>
</dbReference>
<name>A0A830DII5_9LAMI</name>
<proteinExistence type="predicted"/>
<evidence type="ECO:0000256" key="4">
    <source>
        <dbReference type="SAM" id="Phobius"/>
    </source>
</evidence>
<feature type="transmembrane region" description="Helical" evidence="4">
    <location>
        <begin position="209"/>
        <end position="226"/>
    </location>
</feature>
<dbReference type="AlphaFoldDB" id="A0A830DII5"/>
<feature type="transmembrane region" description="Helical" evidence="4">
    <location>
        <begin position="167"/>
        <end position="188"/>
    </location>
</feature>
<evidence type="ECO:0000256" key="3">
    <source>
        <dbReference type="PROSITE-ProRule" id="PRU00235"/>
    </source>
</evidence>
<dbReference type="GO" id="GO:0005886">
    <property type="term" value="C:plasma membrane"/>
    <property type="evidence" value="ECO:0007669"/>
    <property type="project" value="TreeGrafter"/>
</dbReference>
<reference evidence="5" key="1">
    <citation type="submission" date="2020-07" db="EMBL/GenBank/DDBJ databases">
        <title>Ethylene signaling mediates host invasion by parasitic plants.</title>
        <authorList>
            <person name="Yoshida S."/>
        </authorList>
    </citation>
    <scope>NUCLEOTIDE SEQUENCE</scope>
    <source>
        <strain evidence="5">Okayama</strain>
    </source>
</reference>
<feature type="repeat" description="RCC1" evidence="3">
    <location>
        <begin position="20"/>
        <end position="98"/>
    </location>
</feature>
<dbReference type="EMBL" id="BMAC01001254">
    <property type="protein sequence ID" value="GFQ06516.1"/>
    <property type="molecule type" value="Genomic_DNA"/>
</dbReference>
<evidence type="ECO:0000256" key="2">
    <source>
        <dbReference type="ARBA" id="ARBA00022842"/>
    </source>
</evidence>
<dbReference type="Pfam" id="PF00415">
    <property type="entry name" value="RCC1"/>
    <property type="match status" value="1"/>
</dbReference>
<evidence type="ECO:0000313" key="6">
    <source>
        <dbReference type="Proteomes" id="UP000653305"/>
    </source>
</evidence>
<dbReference type="GO" id="GO:0005388">
    <property type="term" value="F:P-type calcium transporter activity"/>
    <property type="evidence" value="ECO:0007669"/>
    <property type="project" value="TreeGrafter"/>
</dbReference>
<dbReference type="SUPFAM" id="SSF50985">
    <property type="entry name" value="RCC1/BLIP-II"/>
    <property type="match status" value="1"/>
</dbReference>
<keyword evidence="4" id="KW-0472">Membrane</keyword>
<gene>
    <name evidence="5" type="ORF">PHJA_002795600</name>
</gene>
<comment type="subcellular location">
    <subcellularLocation>
        <location evidence="1">Endomembrane system</location>
        <topology evidence="1">Multi-pass membrane protein</topology>
    </subcellularLocation>
</comment>
<keyword evidence="4" id="KW-1133">Transmembrane helix</keyword>
<organism evidence="5 6">
    <name type="scientific">Phtheirospermum japonicum</name>
    <dbReference type="NCBI Taxonomy" id="374723"/>
    <lineage>
        <taxon>Eukaryota</taxon>
        <taxon>Viridiplantae</taxon>
        <taxon>Streptophyta</taxon>
        <taxon>Embryophyta</taxon>
        <taxon>Tracheophyta</taxon>
        <taxon>Spermatophyta</taxon>
        <taxon>Magnoliopsida</taxon>
        <taxon>eudicotyledons</taxon>
        <taxon>Gunneridae</taxon>
        <taxon>Pentapetalae</taxon>
        <taxon>asterids</taxon>
        <taxon>lamiids</taxon>
        <taxon>Lamiales</taxon>
        <taxon>Orobanchaceae</taxon>
        <taxon>Orobanchaceae incertae sedis</taxon>
        <taxon>Phtheirospermum</taxon>
    </lineage>
</organism>
<dbReference type="GO" id="GO:0012505">
    <property type="term" value="C:endomembrane system"/>
    <property type="evidence" value="ECO:0007669"/>
    <property type="project" value="UniProtKB-SubCell"/>
</dbReference>
<keyword evidence="6" id="KW-1185">Reference proteome</keyword>
<dbReference type="Gene3D" id="2.130.10.30">
    <property type="entry name" value="Regulator of chromosome condensation 1/beta-lactamase-inhibitor protein II"/>
    <property type="match status" value="1"/>
</dbReference>
<evidence type="ECO:0000313" key="5">
    <source>
        <dbReference type="EMBL" id="GFQ06516.1"/>
    </source>
</evidence>
<dbReference type="InterPro" id="IPR000408">
    <property type="entry name" value="Reg_chr_condens"/>
</dbReference>
<dbReference type="OrthoDB" id="3352408at2759"/>
<comment type="caution">
    <text evidence="5">The sequence shown here is derived from an EMBL/GenBank/DDBJ whole genome shotgun (WGS) entry which is preliminary data.</text>
</comment>